<dbReference type="RefSeq" id="WP_052098796.1">
    <property type="nucleotide sequence ID" value="NZ_CAACYI010000001.1"/>
</dbReference>
<proteinExistence type="predicted"/>
<accession>A0A8H2M5E6</accession>
<protein>
    <submittedName>
        <fullName evidence="1">Gamma-glutamyl-gamma-aminobutyrate hydrolase PuuD</fullName>
        <ecNumber evidence="1">3.5.1.94</ecNumber>
    </submittedName>
</protein>
<dbReference type="InterPro" id="IPR044668">
    <property type="entry name" value="PuuD-like"/>
</dbReference>
<sequence length="254" mass="28743">MKEKDRPVIGIVATRCRQDDPPFGEKWITYINSCYVESVSNNGGAPLMIPFSKRATDGMRMLEFCDGLIFPGGTDLNPMFYNEEPTKDLGPVDPETDEYLAELMTGAIVLKKPILAICKGMQLMNVLLGGSLYQDLSKRKKNTLSHHQFIDRSYPHHRVDLLEGSLMRTIFRQESIYTNSIHHQSCRFVPQALRITGRTQDGVVEAVEGVDQPLLGVQWHPEDMVGGGKTSYMNELFRYFIEVMVGGEPWILKN</sequence>
<dbReference type="InterPro" id="IPR029062">
    <property type="entry name" value="Class_I_gatase-like"/>
</dbReference>
<keyword evidence="1" id="KW-0378">Hydrolase</keyword>
<keyword evidence="2" id="KW-1185">Reference proteome</keyword>
<evidence type="ECO:0000313" key="2">
    <source>
        <dbReference type="Proteomes" id="UP000377798"/>
    </source>
</evidence>
<dbReference type="InterPro" id="IPR011697">
    <property type="entry name" value="Peptidase_C26"/>
</dbReference>
<dbReference type="AlphaFoldDB" id="A0A8H2M5E6"/>
<dbReference type="SUPFAM" id="SSF52317">
    <property type="entry name" value="Class I glutamine amidotransferase-like"/>
    <property type="match status" value="1"/>
</dbReference>
<dbReference type="GO" id="GO:0006598">
    <property type="term" value="P:polyamine catabolic process"/>
    <property type="evidence" value="ECO:0007669"/>
    <property type="project" value="TreeGrafter"/>
</dbReference>
<reference evidence="1 2" key="1">
    <citation type="submission" date="2019-02" db="EMBL/GenBank/DDBJ databases">
        <authorList>
            <consortium name="Pathogen Informatics"/>
        </authorList>
    </citation>
    <scope>NUCLEOTIDE SEQUENCE [LARGE SCALE GENOMIC DNA]</scope>
    <source>
        <strain evidence="1 2">3012STDY7089603</strain>
    </source>
</reference>
<dbReference type="GO" id="GO:0033969">
    <property type="term" value="F:gamma-glutamyl-gamma-aminobutyrate hydrolase activity"/>
    <property type="evidence" value="ECO:0007669"/>
    <property type="project" value="UniProtKB-EC"/>
</dbReference>
<dbReference type="PANTHER" id="PTHR43235">
    <property type="entry name" value="GLUTAMINE AMIDOTRANSFERASE PB2B2.05-RELATED"/>
    <property type="match status" value="1"/>
</dbReference>
<comment type="caution">
    <text evidence="1">The sequence shown here is derived from an EMBL/GenBank/DDBJ whole genome shotgun (WGS) entry which is preliminary data.</text>
</comment>
<dbReference type="Pfam" id="PF07722">
    <property type="entry name" value="Peptidase_C26"/>
    <property type="match status" value="1"/>
</dbReference>
<dbReference type="Gene3D" id="3.40.50.880">
    <property type="match status" value="1"/>
</dbReference>
<name>A0A8H2M5E6_9FIRM</name>
<organism evidence="1 2">
    <name type="scientific">Urinicoccus massiliensis</name>
    <dbReference type="NCBI Taxonomy" id="1723382"/>
    <lineage>
        <taxon>Bacteria</taxon>
        <taxon>Bacillati</taxon>
        <taxon>Bacillota</taxon>
        <taxon>Tissierellia</taxon>
        <taxon>Tissierellales</taxon>
        <taxon>Peptoniphilaceae</taxon>
        <taxon>Urinicoccus</taxon>
    </lineage>
</organism>
<evidence type="ECO:0000313" key="1">
    <source>
        <dbReference type="EMBL" id="VFB15648.1"/>
    </source>
</evidence>
<dbReference type="GO" id="GO:0005829">
    <property type="term" value="C:cytosol"/>
    <property type="evidence" value="ECO:0007669"/>
    <property type="project" value="TreeGrafter"/>
</dbReference>
<dbReference type="Proteomes" id="UP000377798">
    <property type="component" value="Unassembled WGS sequence"/>
</dbReference>
<dbReference type="EMBL" id="CAACYI010000001">
    <property type="protein sequence ID" value="VFB15648.1"/>
    <property type="molecule type" value="Genomic_DNA"/>
</dbReference>
<gene>
    <name evidence="1" type="primary">puuD</name>
    <name evidence="1" type="ORF">NCTC13150_00147</name>
</gene>
<dbReference type="CDD" id="cd01745">
    <property type="entry name" value="GATase1_2"/>
    <property type="match status" value="1"/>
</dbReference>
<dbReference type="EC" id="3.5.1.94" evidence="1"/>
<dbReference type="PANTHER" id="PTHR43235:SF1">
    <property type="entry name" value="GLUTAMINE AMIDOTRANSFERASE PB2B2.05-RELATED"/>
    <property type="match status" value="1"/>
</dbReference>
<dbReference type="PROSITE" id="PS51273">
    <property type="entry name" value="GATASE_TYPE_1"/>
    <property type="match status" value="1"/>
</dbReference>